<gene>
    <name evidence="4" type="ordered locus">Bache_2967</name>
</gene>
<dbReference type="eggNOG" id="COG1028">
    <property type="taxonomic scope" value="Bacteria"/>
</dbReference>
<dbReference type="InterPro" id="IPR002347">
    <property type="entry name" value="SDR_fam"/>
</dbReference>
<reference evidence="4 5" key="2">
    <citation type="journal article" date="2011" name="Stand. Genomic Sci.">
        <title>Complete genome sequence of Bacteroides helcogenes type strain (P 36-108).</title>
        <authorList>
            <person name="Pati A."/>
            <person name="Gronow S."/>
            <person name="Zeytun A."/>
            <person name="Lapidus A."/>
            <person name="Nolan M."/>
            <person name="Hammon N."/>
            <person name="Deshpande S."/>
            <person name="Cheng J.F."/>
            <person name="Tapia R."/>
            <person name="Han C."/>
            <person name="Goodwin L."/>
            <person name="Pitluck S."/>
            <person name="Liolios K."/>
            <person name="Pagani I."/>
            <person name="Ivanova N."/>
            <person name="Mavromatis K."/>
            <person name="Chen A."/>
            <person name="Palaniappan K."/>
            <person name="Land M."/>
            <person name="Hauser L."/>
            <person name="Chang Y.J."/>
            <person name="Jeffries C.D."/>
            <person name="Detter J.C."/>
            <person name="Brambilla E."/>
            <person name="Rohde M."/>
            <person name="Goker M."/>
            <person name="Woyke T."/>
            <person name="Bristow J."/>
            <person name="Eisen J.A."/>
            <person name="Markowitz V."/>
            <person name="Hugenholtz P."/>
            <person name="Kyrpides N.C."/>
            <person name="Klenk H.P."/>
            <person name="Lucas S."/>
        </authorList>
    </citation>
    <scope>NUCLEOTIDE SEQUENCE [LARGE SCALE GENOMIC DNA]</scope>
    <source>
        <strain evidence="5">ATCC 35417 / DSM 20613 / JCM 6297 / CCUG 15421 / P 36-108</strain>
    </source>
</reference>
<dbReference type="SUPFAM" id="SSF51735">
    <property type="entry name" value="NAD(P)-binding Rossmann-fold domains"/>
    <property type="match status" value="1"/>
</dbReference>
<dbReference type="NCBIfam" id="NF009466">
    <property type="entry name" value="PRK12826.1-2"/>
    <property type="match status" value="1"/>
</dbReference>
<keyword evidence="5" id="KW-1185">Reference proteome</keyword>
<dbReference type="InterPro" id="IPR050259">
    <property type="entry name" value="SDR"/>
</dbReference>
<proteinExistence type="inferred from homology"/>
<dbReference type="InterPro" id="IPR057326">
    <property type="entry name" value="KR_dom"/>
</dbReference>
<accession>E6SPS2</accession>
<evidence type="ECO:0000256" key="2">
    <source>
        <dbReference type="ARBA" id="ARBA00023002"/>
    </source>
</evidence>
<dbReference type="STRING" id="693979.Bache_2967"/>
<dbReference type="PRINTS" id="PR00080">
    <property type="entry name" value="SDRFAMILY"/>
</dbReference>
<evidence type="ECO:0000259" key="3">
    <source>
        <dbReference type="SMART" id="SM00822"/>
    </source>
</evidence>
<feature type="domain" description="Ketoreductase" evidence="3">
    <location>
        <begin position="5"/>
        <end position="181"/>
    </location>
</feature>
<sequence length="243" mass="26569">MMTEKTVFITGGDKGIGKGIAACLAAIYKNVIITYNRNEAGAKELADLYPNVSYYQCDLEDYSSIETVAHQVLQVFGGVDVLINNAGVENDATFLKMEPYQWNQVLNINLGSIYFFSHAFIPSMIQRGWGRIVNFTSIAGYTGAFGKSNYAASKAGIVGFTKSLSLEFAAKGICVNAVAPGAIETDMLMRIPEKYRFKILENIPSHKFGKVEDVANLVEFLISEKASYINGQTIHINGGSFSI</sequence>
<dbReference type="InterPro" id="IPR036291">
    <property type="entry name" value="NAD(P)-bd_dom_sf"/>
</dbReference>
<protein>
    <submittedName>
        <fullName evidence="4">Short-chain dehydrogenase/reductase SDR</fullName>
    </submittedName>
</protein>
<reference key="1">
    <citation type="submission" date="2010-11" db="EMBL/GenBank/DDBJ databases">
        <title>The complete genome of Bacteroides helcogenes P 36-108.</title>
        <authorList>
            <consortium name="US DOE Joint Genome Institute (JGI-PGF)"/>
            <person name="Lucas S."/>
            <person name="Copeland A."/>
            <person name="Lapidus A."/>
            <person name="Bruce D."/>
            <person name="Goodwin L."/>
            <person name="Pitluck S."/>
            <person name="Kyrpides N."/>
            <person name="Mavromatis K."/>
            <person name="Ivanova N."/>
            <person name="Zeytun A."/>
            <person name="Brettin T."/>
            <person name="Detter J.C."/>
            <person name="Tapia R."/>
            <person name="Han C."/>
            <person name="Land M."/>
            <person name="Hauser L."/>
            <person name="Markowitz V."/>
            <person name="Cheng J.-F."/>
            <person name="Hugenholtz P."/>
            <person name="Woyke T."/>
            <person name="Wu D."/>
            <person name="Gronow S."/>
            <person name="Wellnitz S."/>
            <person name="Brambilla E."/>
            <person name="Klenk H.-P."/>
            <person name="Eisen J.A."/>
        </authorList>
    </citation>
    <scope>NUCLEOTIDE SEQUENCE</scope>
    <source>
        <strain>P 36-108</strain>
    </source>
</reference>
<comment type="similarity">
    <text evidence="1">Belongs to the short-chain dehydrogenases/reductases (SDR) family.</text>
</comment>
<evidence type="ECO:0000256" key="1">
    <source>
        <dbReference type="ARBA" id="ARBA00006484"/>
    </source>
</evidence>
<dbReference type="HOGENOM" id="CLU_010194_1_3_10"/>
<dbReference type="PANTHER" id="PTHR42879">
    <property type="entry name" value="3-OXOACYL-(ACYL-CARRIER-PROTEIN) REDUCTASE"/>
    <property type="match status" value="1"/>
</dbReference>
<dbReference type="KEGG" id="bhl:Bache_2967"/>
<dbReference type="FunFam" id="3.40.50.720:FF:000173">
    <property type="entry name" value="3-oxoacyl-[acyl-carrier protein] reductase"/>
    <property type="match status" value="1"/>
</dbReference>
<dbReference type="Proteomes" id="UP000008630">
    <property type="component" value="Chromosome"/>
</dbReference>
<organism evidence="4 5">
    <name type="scientific">Bacteroides helcogenes (strain ATCC 35417 / DSM 20613 / JCM 6297 / CCUG 15421 / P 36-108)</name>
    <dbReference type="NCBI Taxonomy" id="693979"/>
    <lineage>
        <taxon>Bacteria</taxon>
        <taxon>Pseudomonadati</taxon>
        <taxon>Bacteroidota</taxon>
        <taxon>Bacteroidia</taxon>
        <taxon>Bacteroidales</taxon>
        <taxon>Bacteroidaceae</taxon>
        <taxon>Bacteroides</taxon>
    </lineage>
</organism>
<dbReference type="Pfam" id="PF13561">
    <property type="entry name" value="adh_short_C2"/>
    <property type="match status" value="1"/>
</dbReference>
<dbReference type="Gene3D" id="3.40.50.720">
    <property type="entry name" value="NAD(P)-binding Rossmann-like Domain"/>
    <property type="match status" value="1"/>
</dbReference>
<dbReference type="GO" id="GO:0016491">
    <property type="term" value="F:oxidoreductase activity"/>
    <property type="evidence" value="ECO:0007669"/>
    <property type="project" value="UniProtKB-KW"/>
</dbReference>
<dbReference type="SMART" id="SM00822">
    <property type="entry name" value="PKS_KR"/>
    <property type="match status" value="1"/>
</dbReference>
<dbReference type="RefSeq" id="WP_013548488.1">
    <property type="nucleotide sequence ID" value="NC_014933.1"/>
</dbReference>
<dbReference type="GO" id="GO:0032787">
    <property type="term" value="P:monocarboxylic acid metabolic process"/>
    <property type="evidence" value="ECO:0007669"/>
    <property type="project" value="UniProtKB-ARBA"/>
</dbReference>
<dbReference type="InterPro" id="IPR020904">
    <property type="entry name" value="Sc_DH/Rdtase_CS"/>
</dbReference>
<name>E6SPS2_BACT6</name>
<evidence type="ECO:0000313" key="5">
    <source>
        <dbReference type="Proteomes" id="UP000008630"/>
    </source>
</evidence>
<dbReference type="PANTHER" id="PTHR42879:SF2">
    <property type="entry name" value="3-OXOACYL-[ACYL-CARRIER-PROTEIN] REDUCTASE FABG"/>
    <property type="match status" value="1"/>
</dbReference>
<dbReference type="PROSITE" id="PS00061">
    <property type="entry name" value="ADH_SHORT"/>
    <property type="match status" value="1"/>
</dbReference>
<dbReference type="PRINTS" id="PR00081">
    <property type="entry name" value="GDHRDH"/>
</dbReference>
<dbReference type="AlphaFoldDB" id="E6SPS2"/>
<keyword evidence="2" id="KW-0560">Oxidoreductase</keyword>
<evidence type="ECO:0000313" key="4">
    <source>
        <dbReference type="EMBL" id="ADV44901.1"/>
    </source>
</evidence>
<dbReference type="EMBL" id="CP002352">
    <property type="protein sequence ID" value="ADV44901.1"/>
    <property type="molecule type" value="Genomic_DNA"/>
</dbReference>